<evidence type="ECO:0000256" key="1">
    <source>
        <dbReference type="ARBA" id="ARBA00023015"/>
    </source>
</evidence>
<gene>
    <name evidence="6" type="ORF">PYV00_22160</name>
</gene>
<organism evidence="6 7">
    <name type="scientific">Novosphingobium album</name>
    <name type="common">ex Liu et al. 2023</name>
    <dbReference type="NCBI Taxonomy" id="3031130"/>
    <lineage>
        <taxon>Bacteria</taxon>
        <taxon>Pseudomonadati</taxon>
        <taxon>Pseudomonadota</taxon>
        <taxon>Alphaproteobacteria</taxon>
        <taxon>Sphingomonadales</taxon>
        <taxon>Sphingomonadaceae</taxon>
        <taxon>Novosphingobium</taxon>
    </lineage>
</organism>
<evidence type="ECO:0000313" key="7">
    <source>
        <dbReference type="Proteomes" id="UP001216253"/>
    </source>
</evidence>
<dbReference type="PROSITE" id="PS51077">
    <property type="entry name" value="HTH_ICLR"/>
    <property type="match status" value="1"/>
</dbReference>
<dbReference type="PANTHER" id="PTHR30136:SF35">
    <property type="entry name" value="HTH-TYPE TRANSCRIPTIONAL REGULATOR RV1719"/>
    <property type="match status" value="1"/>
</dbReference>
<dbReference type="InterPro" id="IPR014757">
    <property type="entry name" value="Tscrpt_reg_IclR_C"/>
</dbReference>
<dbReference type="SUPFAM" id="SSF46785">
    <property type="entry name" value="Winged helix' DNA-binding domain"/>
    <property type="match status" value="1"/>
</dbReference>
<dbReference type="InterPro" id="IPR036390">
    <property type="entry name" value="WH_DNA-bd_sf"/>
</dbReference>
<dbReference type="Pfam" id="PF09339">
    <property type="entry name" value="HTH_IclR"/>
    <property type="match status" value="1"/>
</dbReference>
<protein>
    <submittedName>
        <fullName evidence="6">Helix-turn-helix domain-containing protein</fullName>
    </submittedName>
</protein>
<comment type="caution">
    <text evidence="6">The sequence shown here is derived from an EMBL/GenBank/DDBJ whole genome shotgun (WGS) entry which is preliminary data.</text>
</comment>
<dbReference type="Proteomes" id="UP001216253">
    <property type="component" value="Unassembled WGS sequence"/>
</dbReference>
<evidence type="ECO:0000259" key="5">
    <source>
        <dbReference type="PROSITE" id="PS51078"/>
    </source>
</evidence>
<name>A0ABT5WX26_9SPHN</name>
<evidence type="ECO:0000256" key="3">
    <source>
        <dbReference type="ARBA" id="ARBA00023163"/>
    </source>
</evidence>
<dbReference type="SMART" id="SM00346">
    <property type="entry name" value="HTH_ICLR"/>
    <property type="match status" value="1"/>
</dbReference>
<dbReference type="PROSITE" id="PS51078">
    <property type="entry name" value="ICLR_ED"/>
    <property type="match status" value="1"/>
</dbReference>
<dbReference type="Gene3D" id="3.30.450.40">
    <property type="match status" value="1"/>
</dbReference>
<dbReference type="EMBL" id="JARESE010000082">
    <property type="protein sequence ID" value="MDE8654404.1"/>
    <property type="molecule type" value="Genomic_DNA"/>
</dbReference>
<keyword evidence="1" id="KW-0805">Transcription regulation</keyword>
<sequence>MSRSSPGVRRVAAILNFIADHPGQAFALTDLVRALKLSRATCHALLTGLVDVGYLYRTGDKTYVLGPALAAIGRTAADHFSPLQVAQPEMRALADEFDVVCGAYFLEGDVIHLRDRAASLSHVGYPVPLGTRMPLRSVQAIAFYARAPREADAWLDRTDPRPSPEQVDLMTRGMEFVREHGFIALVRRPGAAQVDPGATSLLDARTDELPVIPLLELRPDQAYSLMAIMAPIYDARDKVTIALVMAGFHLSQSAGQVERAGQRLREACERISRFLSGNLGDD</sequence>
<keyword evidence="2" id="KW-0238">DNA-binding</keyword>
<proteinExistence type="predicted"/>
<reference evidence="6 7" key="1">
    <citation type="submission" date="2023-03" db="EMBL/GenBank/DDBJ databases">
        <title>NovoSphingobium album sp. nov. isolated from polycyclic aromatic hydrocarbons- and heavy-metal polluted soil.</title>
        <authorList>
            <person name="Liu Z."/>
            <person name="Wang K."/>
        </authorList>
    </citation>
    <scope>NUCLEOTIDE SEQUENCE [LARGE SCALE GENOMIC DNA]</scope>
    <source>
        <strain evidence="6 7">H3SJ31-1</strain>
    </source>
</reference>
<dbReference type="InterPro" id="IPR036388">
    <property type="entry name" value="WH-like_DNA-bd_sf"/>
</dbReference>
<dbReference type="PANTHER" id="PTHR30136">
    <property type="entry name" value="HELIX-TURN-HELIX TRANSCRIPTIONAL REGULATOR, ICLR FAMILY"/>
    <property type="match status" value="1"/>
</dbReference>
<accession>A0ABT5WX26</accession>
<dbReference type="Gene3D" id="1.10.10.10">
    <property type="entry name" value="Winged helix-like DNA-binding domain superfamily/Winged helix DNA-binding domain"/>
    <property type="match status" value="1"/>
</dbReference>
<evidence type="ECO:0000313" key="6">
    <source>
        <dbReference type="EMBL" id="MDE8654404.1"/>
    </source>
</evidence>
<dbReference type="InterPro" id="IPR050707">
    <property type="entry name" value="HTH_MetabolicPath_Reg"/>
</dbReference>
<dbReference type="RefSeq" id="WP_275230513.1">
    <property type="nucleotide sequence ID" value="NZ_JARESE010000082.1"/>
</dbReference>
<feature type="domain" description="HTH iclR-type" evidence="4">
    <location>
        <begin position="5"/>
        <end position="67"/>
    </location>
</feature>
<keyword evidence="3" id="KW-0804">Transcription</keyword>
<keyword evidence="7" id="KW-1185">Reference proteome</keyword>
<feature type="domain" description="IclR-ED" evidence="5">
    <location>
        <begin position="68"/>
        <end position="277"/>
    </location>
</feature>
<dbReference type="InterPro" id="IPR005471">
    <property type="entry name" value="Tscrpt_reg_IclR_N"/>
</dbReference>
<dbReference type="SUPFAM" id="SSF55781">
    <property type="entry name" value="GAF domain-like"/>
    <property type="match status" value="1"/>
</dbReference>
<dbReference type="InterPro" id="IPR029016">
    <property type="entry name" value="GAF-like_dom_sf"/>
</dbReference>
<evidence type="ECO:0000256" key="2">
    <source>
        <dbReference type="ARBA" id="ARBA00023125"/>
    </source>
</evidence>
<evidence type="ECO:0000259" key="4">
    <source>
        <dbReference type="PROSITE" id="PS51077"/>
    </source>
</evidence>